<dbReference type="PANTHER" id="PTHR48111:SF4">
    <property type="entry name" value="DNA-BINDING DUAL TRANSCRIPTIONAL REGULATOR OMPR"/>
    <property type="match status" value="1"/>
</dbReference>
<evidence type="ECO:0000256" key="3">
    <source>
        <dbReference type="ARBA" id="ARBA00023015"/>
    </source>
</evidence>
<reference evidence="10 11" key="1">
    <citation type="submission" date="2020-03" db="EMBL/GenBank/DDBJ databases">
        <title>The genome sequence of Microvirga sp. c23x22.</title>
        <authorList>
            <person name="Zhang X."/>
        </authorList>
    </citation>
    <scope>NUCLEOTIDE SEQUENCE [LARGE SCALE GENOMIC DNA]</scope>
    <source>
        <strain evidence="11">c23x22</strain>
    </source>
</reference>
<dbReference type="InterPro" id="IPR016032">
    <property type="entry name" value="Sig_transdc_resp-reg_C-effctor"/>
</dbReference>
<protein>
    <submittedName>
        <fullName evidence="10">Response regulator</fullName>
    </submittedName>
</protein>
<feature type="domain" description="Response regulatory" evidence="8">
    <location>
        <begin position="9"/>
        <end position="123"/>
    </location>
</feature>
<dbReference type="Proteomes" id="UP000707352">
    <property type="component" value="Unassembled WGS sequence"/>
</dbReference>
<dbReference type="InterPro" id="IPR001867">
    <property type="entry name" value="OmpR/PhoB-type_DNA-bd"/>
</dbReference>
<dbReference type="SMART" id="SM00448">
    <property type="entry name" value="REC"/>
    <property type="match status" value="1"/>
</dbReference>
<keyword evidence="5" id="KW-0804">Transcription</keyword>
<evidence type="ECO:0000256" key="5">
    <source>
        <dbReference type="ARBA" id="ARBA00023163"/>
    </source>
</evidence>
<dbReference type="InterPro" id="IPR039420">
    <property type="entry name" value="WalR-like"/>
</dbReference>
<evidence type="ECO:0000256" key="4">
    <source>
        <dbReference type="ARBA" id="ARBA00023125"/>
    </source>
</evidence>
<dbReference type="EMBL" id="JAATJS010000001">
    <property type="protein sequence ID" value="NIX75049.1"/>
    <property type="molecule type" value="Genomic_DNA"/>
</dbReference>
<keyword evidence="2" id="KW-0902">Two-component regulatory system</keyword>
<keyword evidence="4 7" id="KW-0238">DNA-binding</keyword>
<name>A0ABX0V772_9HYPH</name>
<dbReference type="PROSITE" id="PS51755">
    <property type="entry name" value="OMPR_PHOB"/>
    <property type="match status" value="1"/>
</dbReference>
<evidence type="ECO:0000256" key="1">
    <source>
        <dbReference type="ARBA" id="ARBA00022553"/>
    </source>
</evidence>
<accession>A0ABX0V772</accession>
<evidence type="ECO:0000256" key="7">
    <source>
        <dbReference type="PROSITE-ProRule" id="PRU01091"/>
    </source>
</evidence>
<keyword evidence="3" id="KW-0805">Transcription regulation</keyword>
<sequence length="247" mass="27269">MSVASEIPHILVVDDDARIRQMLEHYLSDEGLRVTTADGGAAMRVALHKDNPDIILLDLILPGDDGLALAQEIRQRLPEAGIIMLTGRNDPVDLVVGLEVGADDCIAKPFHLREVLARIRSLLRRVHSAKGEKAGNQVLSFEGWSLDPGRRRLTGADGREVALTSGEFDLLHAFAKHPQRVLKREQLMDMTKGREWDPLGRSIDAQIVRLRKKVEADPKKPALIKSVRSVGYVFAATVRAGGNSYHD</sequence>
<dbReference type="Gene3D" id="6.10.250.690">
    <property type="match status" value="1"/>
</dbReference>
<feature type="domain" description="OmpR/PhoB-type" evidence="9">
    <location>
        <begin position="136"/>
        <end position="236"/>
    </location>
</feature>
<keyword evidence="1 6" id="KW-0597">Phosphoprotein</keyword>
<evidence type="ECO:0000259" key="9">
    <source>
        <dbReference type="PROSITE" id="PS51755"/>
    </source>
</evidence>
<dbReference type="PANTHER" id="PTHR48111">
    <property type="entry name" value="REGULATOR OF RPOS"/>
    <property type="match status" value="1"/>
</dbReference>
<gene>
    <name evidence="10" type="ORF">HB375_00285</name>
</gene>
<evidence type="ECO:0000256" key="2">
    <source>
        <dbReference type="ARBA" id="ARBA00023012"/>
    </source>
</evidence>
<dbReference type="InterPro" id="IPR011006">
    <property type="entry name" value="CheY-like_superfamily"/>
</dbReference>
<dbReference type="Pfam" id="PF00486">
    <property type="entry name" value="Trans_reg_C"/>
    <property type="match status" value="1"/>
</dbReference>
<evidence type="ECO:0000313" key="11">
    <source>
        <dbReference type="Proteomes" id="UP000707352"/>
    </source>
</evidence>
<dbReference type="RefSeq" id="WP_167670853.1">
    <property type="nucleotide sequence ID" value="NZ_JAATJS010000001.1"/>
</dbReference>
<dbReference type="SMART" id="SM00862">
    <property type="entry name" value="Trans_reg_C"/>
    <property type="match status" value="1"/>
</dbReference>
<evidence type="ECO:0000259" key="8">
    <source>
        <dbReference type="PROSITE" id="PS50110"/>
    </source>
</evidence>
<dbReference type="CDD" id="cd00383">
    <property type="entry name" value="trans_reg_C"/>
    <property type="match status" value="1"/>
</dbReference>
<evidence type="ECO:0000256" key="6">
    <source>
        <dbReference type="PROSITE-ProRule" id="PRU00169"/>
    </source>
</evidence>
<feature type="DNA-binding region" description="OmpR/PhoB-type" evidence="7">
    <location>
        <begin position="136"/>
        <end position="236"/>
    </location>
</feature>
<feature type="modified residue" description="4-aspartylphosphate" evidence="6">
    <location>
        <position position="58"/>
    </location>
</feature>
<dbReference type="Gene3D" id="1.10.10.10">
    <property type="entry name" value="Winged helix-like DNA-binding domain superfamily/Winged helix DNA-binding domain"/>
    <property type="match status" value="1"/>
</dbReference>
<proteinExistence type="predicted"/>
<organism evidence="10 11">
    <name type="scientific">Microvirga terricola</name>
    <dbReference type="NCBI Taxonomy" id="2719797"/>
    <lineage>
        <taxon>Bacteria</taxon>
        <taxon>Pseudomonadati</taxon>
        <taxon>Pseudomonadota</taxon>
        <taxon>Alphaproteobacteria</taxon>
        <taxon>Hyphomicrobiales</taxon>
        <taxon>Methylobacteriaceae</taxon>
        <taxon>Microvirga</taxon>
    </lineage>
</organism>
<dbReference type="PROSITE" id="PS50110">
    <property type="entry name" value="RESPONSE_REGULATORY"/>
    <property type="match status" value="1"/>
</dbReference>
<keyword evidence="11" id="KW-1185">Reference proteome</keyword>
<dbReference type="Pfam" id="PF00072">
    <property type="entry name" value="Response_reg"/>
    <property type="match status" value="1"/>
</dbReference>
<dbReference type="InterPro" id="IPR036388">
    <property type="entry name" value="WH-like_DNA-bd_sf"/>
</dbReference>
<comment type="caution">
    <text evidence="10">The sequence shown here is derived from an EMBL/GenBank/DDBJ whole genome shotgun (WGS) entry which is preliminary data.</text>
</comment>
<dbReference type="SUPFAM" id="SSF52172">
    <property type="entry name" value="CheY-like"/>
    <property type="match status" value="1"/>
</dbReference>
<dbReference type="SUPFAM" id="SSF46894">
    <property type="entry name" value="C-terminal effector domain of the bipartite response regulators"/>
    <property type="match status" value="1"/>
</dbReference>
<dbReference type="Gene3D" id="3.40.50.2300">
    <property type="match status" value="1"/>
</dbReference>
<evidence type="ECO:0000313" key="10">
    <source>
        <dbReference type="EMBL" id="NIX75049.1"/>
    </source>
</evidence>
<dbReference type="InterPro" id="IPR001789">
    <property type="entry name" value="Sig_transdc_resp-reg_receiver"/>
</dbReference>